<evidence type="ECO:0000313" key="3">
    <source>
        <dbReference type="EnsemblPlants" id="KQK01172"/>
    </source>
</evidence>
<reference evidence="2" key="2">
    <citation type="submission" date="2017-06" db="EMBL/GenBank/DDBJ databases">
        <title>WGS assembly of Brachypodium distachyon.</title>
        <authorList>
            <consortium name="The International Brachypodium Initiative"/>
            <person name="Lucas S."/>
            <person name="Harmon-Smith M."/>
            <person name="Lail K."/>
            <person name="Tice H."/>
            <person name="Grimwood J."/>
            <person name="Bruce D."/>
            <person name="Barry K."/>
            <person name="Shu S."/>
            <person name="Lindquist E."/>
            <person name="Wang M."/>
            <person name="Pitluck S."/>
            <person name="Vogel J.P."/>
            <person name="Garvin D.F."/>
            <person name="Mockler T.C."/>
            <person name="Schmutz J."/>
            <person name="Rokhsar D."/>
            <person name="Bevan M.W."/>
        </authorList>
    </citation>
    <scope>NUCLEOTIDE SEQUENCE</scope>
    <source>
        <strain evidence="2">Bd21</strain>
    </source>
</reference>
<reference evidence="2 3" key="1">
    <citation type="journal article" date="2010" name="Nature">
        <title>Genome sequencing and analysis of the model grass Brachypodium distachyon.</title>
        <authorList>
            <consortium name="International Brachypodium Initiative"/>
        </authorList>
    </citation>
    <scope>NUCLEOTIDE SEQUENCE [LARGE SCALE GENOMIC DNA]</scope>
    <source>
        <strain evidence="2 3">Bd21</strain>
    </source>
</reference>
<feature type="domain" description="KIB1-4 beta-propeller" evidence="1">
    <location>
        <begin position="82"/>
        <end position="249"/>
    </location>
</feature>
<sequence length="287" mass="32269">MSSSHLLPCLAFHHGADPATVLLDVPRKKRIAADMDELKNKHICPATHGYFLIRCPASISTFLWNPHNRTRSACRRCLEPYNTFLWYCRIGAGDGDDDEQWQKYDYDIGTQPLPDLQTHEKVVISPIAACGGRFYFNPLGSQLQVIDFSPAPVFSSITVEYADSEGPVFLVGSNDDDLYKVSLLRAMPARTILGASIHRMDFSTKRWIKVDDLGGRSFLLSLFYFGTLFSAAADYGLRENCVYIAYPWDKILHIVNVKDGSMESQLLDEAPADSDKAFWMPISKSLD</sequence>
<dbReference type="OrthoDB" id="686549at2759"/>
<dbReference type="Proteomes" id="UP000008810">
    <property type="component" value="Chromosome 3"/>
</dbReference>
<keyword evidence="4" id="KW-1185">Reference proteome</keyword>
<accession>A0A0Q3ILK5</accession>
<dbReference type="PANTHER" id="PTHR33127">
    <property type="entry name" value="TRANSMEMBRANE PROTEIN"/>
    <property type="match status" value="1"/>
</dbReference>
<dbReference type="EMBL" id="CM000882">
    <property type="protein sequence ID" value="KQK01172.1"/>
    <property type="molecule type" value="Genomic_DNA"/>
</dbReference>
<dbReference type="EnsemblPlants" id="KQK01172">
    <property type="protein sequence ID" value="KQK01172"/>
    <property type="gene ID" value="BRADI_3g54242v3"/>
</dbReference>
<dbReference type="Pfam" id="PF03478">
    <property type="entry name" value="Beta-prop_KIB1-4"/>
    <property type="match status" value="1"/>
</dbReference>
<protein>
    <recommendedName>
        <fullName evidence="1">KIB1-4 beta-propeller domain-containing protein</fullName>
    </recommendedName>
</protein>
<proteinExistence type="predicted"/>
<organism evidence="2">
    <name type="scientific">Brachypodium distachyon</name>
    <name type="common">Purple false brome</name>
    <name type="synonym">Trachynia distachya</name>
    <dbReference type="NCBI Taxonomy" id="15368"/>
    <lineage>
        <taxon>Eukaryota</taxon>
        <taxon>Viridiplantae</taxon>
        <taxon>Streptophyta</taxon>
        <taxon>Embryophyta</taxon>
        <taxon>Tracheophyta</taxon>
        <taxon>Spermatophyta</taxon>
        <taxon>Magnoliopsida</taxon>
        <taxon>Liliopsida</taxon>
        <taxon>Poales</taxon>
        <taxon>Poaceae</taxon>
        <taxon>BOP clade</taxon>
        <taxon>Pooideae</taxon>
        <taxon>Stipodae</taxon>
        <taxon>Brachypodieae</taxon>
        <taxon>Brachypodium</taxon>
    </lineage>
</organism>
<evidence type="ECO:0000259" key="1">
    <source>
        <dbReference type="Pfam" id="PF03478"/>
    </source>
</evidence>
<dbReference type="InParanoid" id="A0A0Q3ILK5"/>
<dbReference type="Gramene" id="KQK01172">
    <property type="protein sequence ID" value="KQK01172"/>
    <property type="gene ID" value="BRADI_3g54242v3"/>
</dbReference>
<name>A0A0Q3ILK5_BRADI</name>
<dbReference type="InterPro" id="IPR005174">
    <property type="entry name" value="KIB1-4_b-propeller"/>
</dbReference>
<gene>
    <name evidence="2" type="ORF">BRADI_3g54242v3</name>
</gene>
<evidence type="ECO:0000313" key="2">
    <source>
        <dbReference type="EMBL" id="KQK01172.1"/>
    </source>
</evidence>
<dbReference type="AlphaFoldDB" id="A0A0Q3ILK5"/>
<reference evidence="3" key="3">
    <citation type="submission" date="2018-08" db="UniProtKB">
        <authorList>
            <consortium name="EnsemblPlants"/>
        </authorList>
    </citation>
    <scope>IDENTIFICATION</scope>
    <source>
        <strain evidence="3">cv. Bd21</strain>
    </source>
</reference>
<dbReference type="PANTHER" id="PTHR33127:SF4">
    <property type="entry name" value="OS03G0779600 PROTEIN"/>
    <property type="match status" value="1"/>
</dbReference>
<evidence type="ECO:0000313" key="4">
    <source>
        <dbReference type="Proteomes" id="UP000008810"/>
    </source>
</evidence>